<dbReference type="GO" id="GO:0008422">
    <property type="term" value="F:beta-glucosidase activity"/>
    <property type="evidence" value="ECO:0007669"/>
    <property type="project" value="TreeGrafter"/>
</dbReference>
<dbReference type="AlphaFoldDB" id="A0A8J4C5L0"/>
<dbReference type="EMBL" id="BNCP01000008">
    <property type="protein sequence ID" value="GIL75968.1"/>
    <property type="molecule type" value="Genomic_DNA"/>
</dbReference>
<dbReference type="PANTHER" id="PTHR10353">
    <property type="entry name" value="GLYCOSYL HYDROLASE"/>
    <property type="match status" value="1"/>
</dbReference>
<evidence type="ECO:0000256" key="4">
    <source>
        <dbReference type="RuleBase" id="RU003690"/>
    </source>
</evidence>
<reference evidence="6" key="1">
    <citation type="journal article" date="2021" name="Proc. Natl. Acad. Sci. U.S.A.">
        <title>Three genomes in the algal genus Volvox reveal the fate of a haploid sex-determining region after a transition to homothallism.</title>
        <authorList>
            <person name="Yamamoto K."/>
            <person name="Hamaji T."/>
            <person name="Kawai-Toyooka H."/>
            <person name="Matsuzaki R."/>
            <person name="Takahashi F."/>
            <person name="Nishimura Y."/>
            <person name="Kawachi M."/>
            <person name="Noguchi H."/>
            <person name="Minakuchi Y."/>
            <person name="Umen J.G."/>
            <person name="Toyoda A."/>
            <person name="Nozaki H."/>
        </authorList>
    </citation>
    <scope>NUCLEOTIDE SEQUENCE</scope>
    <source>
        <strain evidence="6">NIES-3786</strain>
    </source>
</reference>
<dbReference type="GO" id="GO:0005975">
    <property type="term" value="P:carbohydrate metabolic process"/>
    <property type="evidence" value="ECO:0007669"/>
    <property type="project" value="InterPro"/>
</dbReference>
<evidence type="ECO:0000256" key="5">
    <source>
        <dbReference type="SAM" id="MobiDB-lite"/>
    </source>
</evidence>
<sequence length="685" mass="75663">LQTVYSERGVLVSTYAFLLVSVGVSLEPQTSSPKRMSSPPSPSSRGEDQTISYPDVPLQNGMPRPDNASTAKRIELPAERRFLKGAAISVWQNAPDEASQWTAFARRPRSLLERLRGKNKQLAIDTSPDFWNRYYDDINCARQLGSNSLRLSLEWSRVMPNGPGNVDEDAVRRYRDILNRCVEAGLEPMVTLHHFVHPQWFEALGAFEREENIRYFVDWAVMAVRLFRDHGLTLIATFNEPTCAAFTGHIVGVHAPGRRGAVHGAGMVLLHMLRAHSAAYRAIRSEPGGEAVRVGLVHQKIRFEAEGSGAACHAARWTADWLTHCFGWDLVHNYLATGRFVWRLLGRIGVRAHMDVQDGRPPCDWLGINYYTRVVLDWRLRFTCRPGEVLTDMGWPVVPEGLYDAIVHSANLGIPLYVTETGIADGRDDRRAPLIAAYWQQVARAVADGHDVRGFYYWTLCDNYEWHLGYNMKFGLFEWTEAPEHPRANAAAIAATNATRKGAAMAALGAVEDNTDVVERSTELTPLWATVGPSAAATATATIVCVSQPHSPYRQASDIAATAIALVTPVLESEVERAVAEAKAKATNWPGRRLRQGSLELIRRYVATPDELSAAWQSLAETVWPHVPLPEALRRPAALPQGRHAGGCALAAALVPLGKALVVAARGLAAACRRLTRKTRPPAEL</sequence>
<keyword evidence="2" id="KW-0378">Hydrolase</keyword>
<dbReference type="PANTHER" id="PTHR10353:SF36">
    <property type="entry name" value="LP05116P"/>
    <property type="match status" value="1"/>
</dbReference>
<dbReference type="SUPFAM" id="SSF51445">
    <property type="entry name" value="(Trans)glycosidases"/>
    <property type="match status" value="1"/>
</dbReference>
<dbReference type="PRINTS" id="PR00131">
    <property type="entry name" value="GLHYDRLASE1"/>
</dbReference>
<evidence type="ECO:0000256" key="3">
    <source>
        <dbReference type="ARBA" id="ARBA00023295"/>
    </source>
</evidence>
<dbReference type="OrthoDB" id="65569at2759"/>
<evidence type="ECO:0000256" key="1">
    <source>
        <dbReference type="ARBA" id="ARBA00010838"/>
    </source>
</evidence>
<accession>A0A8J4C5L0</accession>
<dbReference type="Pfam" id="PF00232">
    <property type="entry name" value="Glyco_hydro_1"/>
    <property type="match status" value="1"/>
</dbReference>
<comment type="caution">
    <text evidence="6">The sequence shown here is derived from an EMBL/GenBank/DDBJ whole genome shotgun (WGS) entry which is preliminary data.</text>
</comment>
<feature type="non-terminal residue" evidence="6">
    <location>
        <position position="1"/>
    </location>
</feature>
<evidence type="ECO:0000256" key="2">
    <source>
        <dbReference type="ARBA" id="ARBA00022801"/>
    </source>
</evidence>
<dbReference type="Gene3D" id="3.20.20.80">
    <property type="entry name" value="Glycosidases"/>
    <property type="match status" value="1"/>
</dbReference>
<organism evidence="6 7">
    <name type="scientific">Volvox reticuliferus</name>
    <dbReference type="NCBI Taxonomy" id="1737510"/>
    <lineage>
        <taxon>Eukaryota</taxon>
        <taxon>Viridiplantae</taxon>
        <taxon>Chlorophyta</taxon>
        <taxon>core chlorophytes</taxon>
        <taxon>Chlorophyceae</taxon>
        <taxon>CS clade</taxon>
        <taxon>Chlamydomonadales</taxon>
        <taxon>Volvocaceae</taxon>
        <taxon>Volvox</taxon>
    </lineage>
</organism>
<protein>
    <recommendedName>
        <fullName evidence="8">Beta-glucosidase</fullName>
    </recommendedName>
</protein>
<gene>
    <name evidence="6" type="ORF">Vretifemale_5656</name>
</gene>
<keyword evidence="7" id="KW-1185">Reference proteome</keyword>
<comment type="similarity">
    <text evidence="1 4">Belongs to the glycosyl hydrolase 1 family.</text>
</comment>
<proteinExistence type="inferred from homology"/>
<dbReference type="InterPro" id="IPR017853">
    <property type="entry name" value="GH"/>
</dbReference>
<dbReference type="InterPro" id="IPR001360">
    <property type="entry name" value="Glyco_hydro_1"/>
</dbReference>
<name>A0A8J4C5L0_9CHLO</name>
<evidence type="ECO:0008006" key="8">
    <source>
        <dbReference type="Google" id="ProtNLM"/>
    </source>
</evidence>
<feature type="region of interest" description="Disordered" evidence="5">
    <location>
        <begin position="28"/>
        <end position="68"/>
    </location>
</feature>
<evidence type="ECO:0000313" key="7">
    <source>
        <dbReference type="Proteomes" id="UP000747110"/>
    </source>
</evidence>
<dbReference type="Proteomes" id="UP000747110">
    <property type="component" value="Unassembled WGS sequence"/>
</dbReference>
<evidence type="ECO:0000313" key="6">
    <source>
        <dbReference type="EMBL" id="GIL75968.1"/>
    </source>
</evidence>
<keyword evidence="3" id="KW-0326">Glycosidase</keyword>